<dbReference type="EMBL" id="JAENHL010000008">
    <property type="protein sequence ID" value="MBK1870438.1"/>
    <property type="molecule type" value="Genomic_DNA"/>
</dbReference>
<evidence type="ECO:0000313" key="1">
    <source>
        <dbReference type="EMBL" id="MBK1870438.1"/>
    </source>
</evidence>
<sequence>MRKRTKPMDGSDGGEASSSAASLTRGLEILRAFTADDASLGNQDLIERTGLPKATISRLTYTLASLGYLHYDPVLGRYSIGPATVSLGYSALSTNPVIHIAHPLMQSLADKTGAAVALGARDGLEMVYLANCRSMSPVSLRLNVGSRLPIYRTAMGLAYLAETEPDLRASIIADLIKAEPDKKTTLPRLVDEAVTSYRRQGFVAAFGMWHSYINAVGVAFRPTDGSPLVAITCGGIVDIVPKDLCLKSVGPDLVRLVQDLRAGLAGQSDTTASAGSRRTENARQRPLSKG</sequence>
<proteinExistence type="predicted"/>
<gene>
    <name evidence="1" type="ORF">JHL16_29000</name>
</gene>
<keyword evidence="2" id="KW-1185">Reference proteome</keyword>
<accession>A0ACC5RCU7</accession>
<name>A0ACC5RCU7_9HYPH</name>
<evidence type="ECO:0000313" key="2">
    <source>
        <dbReference type="Proteomes" id="UP000616151"/>
    </source>
</evidence>
<organism evidence="1 2">
    <name type="scientific">Taklimakanibacter albus</name>
    <dbReference type="NCBI Taxonomy" id="2800327"/>
    <lineage>
        <taxon>Bacteria</taxon>
        <taxon>Pseudomonadati</taxon>
        <taxon>Pseudomonadota</taxon>
        <taxon>Alphaproteobacteria</taxon>
        <taxon>Hyphomicrobiales</taxon>
        <taxon>Aestuariivirgaceae</taxon>
        <taxon>Taklimakanibacter</taxon>
    </lineage>
</organism>
<reference evidence="1" key="1">
    <citation type="submission" date="2021-01" db="EMBL/GenBank/DDBJ databases">
        <authorList>
            <person name="Sun Q."/>
        </authorList>
    </citation>
    <scope>NUCLEOTIDE SEQUENCE</scope>
    <source>
        <strain evidence="1">YIM B02566</strain>
    </source>
</reference>
<dbReference type="Proteomes" id="UP000616151">
    <property type="component" value="Unassembled WGS sequence"/>
</dbReference>
<comment type="caution">
    <text evidence="1">The sequence shown here is derived from an EMBL/GenBank/DDBJ whole genome shotgun (WGS) entry which is preliminary data.</text>
</comment>
<protein>
    <submittedName>
        <fullName evidence="1">IclR family transcriptional regulator</fullName>
    </submittedName>
</protein>